<sequence length="92" mass="10238">MDAHGCGSVEAVTMATREDDGDLGWVGIPSWARGRDRRRWRTGGMTLWQGAAADLKRAQHGCACSGVVDEWNIFGFEGKHGFKVGRWIVVWF</sequence>
<name>A0AAW1VPA0_RUBAR</name>
<gene>
    <name evidence="1" type="ORF">M0R45_002404</name>
</gene>
<dbReference type="AlphaFoldDB" id="A0AAW1VPA0"/>
<accession>A0AAW1VPA0</accession>
<evidence type="ECO:0000313" key="2">
    <source>
        <dbReference type="Proteomes" id="UP001457282"/>
    </source>
</evidence>
<dbReference type="EMBL" id="JBEDUW010000037">
    <property type="protein sequence ID" value="KAK9907159.1"/>
    <property type="molecule type" value="Genomic_DNA"/>
</dbReference>
<protein>
    <submittedName>
        <fullName evidence="1">Uncharacterized protein</fullName>
    </submittedName>
</protein>
<reference evidence="1 2" key="1">
    <citation type="journal article" date="2023" name="G3 (Bethesda)">
        <title>A chromosome-length genome assembly and annotation of blackberry (Rubus argutus, cv. 'Hillquist').</title>
        <authorList>
            <person name="Bruna T."/>
            <person name="Aryal R."/>
            <person name="Dudchenko O."/>
            <person name="Sargent D.J."/>
            <person name="Mead D."/>
            <person name="Buti M."/>
            <person name="Cavallini A."/>
            <person name="Hytonen T."/>
            <person name="Andres J."/>
            <person name="Pham M."/>
            <person name="Weisz D."/>
            <person name="Mascagni F."/>
            <person name="Usai G."/>
            <person name="Natali L."/>
            <person name="Bassil N."/>
            <person name="Fernandez G.E."/>
            <person name="Lomsadze A."/>
            <person name="Armour M."/>
            <person name="Olukolu B."/>
            <person name="Poorten T."/>
            <person name="Britton C."/>
            <person name="Davik J."/>
            <person name="Ashrafi H."/>
            <person name="Aiden E.L."/>
            <person name="Borodovsky M."/>
            <person name="Worthington M."/>
        </authorList>
    </citation>
    <scope>NUCLEOTIDE SEQUENCE [LARGE SCALE GENOMIC DNA]</scope>
    <source>
        <strain evidence="1">PI 553951</strain>
    </source>
</reference>
<organism evidence="1 2">
    <name type="scientific">Rubus argutus</name>
    <name type="common">Southern blackberry</name>
    <dbReference type="NCBI Taxonomy" id="59490"/>
    <lineage>
        <taxon>Eukaryota</taxon>
        <taxon>Viridiplantae</taxon>
        <taxon>Streptophyta</taxon>
        <taxon>Embryophyta</taxon>
        <taxon>Tracheophyta</taxon>
        <taxon>Spermatophyta</taxon>
        <taxon>Magnoliopsida</taxon>
        <taxon>eudicotyledons</taxon>
        <taxon>Gunneridae</taxon>
        <taxon>Pentapetalae</taxon>
        <taxon>rosids</taxon>
        <taxon>fabids</taxon>
        <taxon>Rosales</taxon>
        <taxon>Rosaceae</taxon>
        <taxon>Rosoideae</taxon>
        <taxon>Rosoideae incertae sedis</taxon>
        <taxon>Rubus</taxon>
    </lineage>
</organism>
<comment type="caution">
    <text evidence="1">The sequence shown here is derived from an EMBL/GenBank/DDBJ whole genome shotgun (WGS) entry which is preliminary data.</text>
</comment>
<dbReference type="Proteomes" id="UP001457282">
    <property type="component" value="Unassembled WGS sequence"/>
</dbReference>
<keyword evidence="2" id="KW-1185">Reference proteome</keyword>
<evidence type="ECO:0000313" key="1">
    <source>
        <dbReference type="EMBL" id="KAK9907159.1"/>
    </source>
</evidence>
<proteinExistence type="predicted"/>